<evidence type="ECO:0000313" key="13">
    <source>
        <dbReference type="Proteomes" id="UP000437131"/>
    </source>
</evidence>
<dbReference type="Proteomes" id="UP000437131">
    <property type="component" value="Unassembled WGS sequence"/>
</dbReference>
<dbReference type="GO" id="GO:0000725">
    <property type="term" value="P:recombinational repair"/>
    <property type="evidence" value="ECO:0007669"/>
    <property type="project" value="TreeGrafter"/>
</dbReference>
<dbReference type="Pfam" id="PF00580">
    <property type="entry name" value="UvrD-helicase"/>
    <property type="match status" value="1"/>
</dbReference>
<dbReference type="AlphaFoldDB" id="A0A844GQG5"/>
<keyword evidence="1 9" id="KW-0547">Nucleotide-binding</keyword>
<dbReference type="PANTHER" id="PTHR11070:SF2">
    <property type="entry name" value="ATP-DEPENDENT DNA HELICASE SRS2"/>
    <property type="match status" value="1"/>
</dbReference>
<dbReference type="InterPro" id="IPR000212">
    <property type="entry name" value="DNA_helicase_UvrD/REP"/>
</dbReference>
<protein>
    <recommendedName>
        <fullName evidence="7">DNA 3'-5' helicase</fullName>
        <ecNumber evidence="7">5.6.2.4</ecNumber>
    </recommendedName>
</protein>
<feature type="binding site" evidence="9">
    <location>
        <begin position="40"/>
        <end position="47"/>
    </location>
    <ligand>
        <name>ATP</name>
        <dbReference type="ChEBI" id="CHEBI:30616"/>
    </ligand>
</feature>
<comment type="catalytic activity">
    <reaction evidence="8">
        <text>ATP + H2O = ADP + phosphate + H(+)</text>
        <dbReference type="Rhea" id="RHEA:13065"/>
        <dbReference type="ChEBI" id="CHEBI:15377"/>
        <dbReference type="ChEBI" id="CHEBI:15378"/>
        <dbReference type="ChEBI" id="CHEBI:30616"/>
        <dbReference type="ChEBI" id="CHEBI:43474"/>
        <dbReference type="ChEBI" id="CHEBI:456216"/>
        <dbReference type="EC" id="5.6.2.4"/>
    </reaction>
</comment>
<dbReference type="InterPro" id="IPR014016">
    <property type="entry name" value="UvrD-like_ATP-bd"/>
</dbReference>
<name>A0A844GQG5_9CHRO</name>
<proteinExistence type="predicted"/>
<dbReference type="GO" id="GO:0043138">
    <property type="term" value="F:3'-5' DNA helicase activity"/>
    <property type="evidence" value="ECO:0007669"/>
    <property type="project" value="UniProtKB-EC"/>
</dbReference>
<dbReference type="GO" id="GO:0005524">
    <property type="term" value="F:ATP binding"/>
    <property type="evidence" value="ECO:0007669"/>
    <property type="project" value="UniProtKB-UniRule"/>
</dbReference>
<dbReference type="SUPFAM" id="SSF52540">
    <property type="entry name" value="P-loop containing nucleoside triphosphate hydrolases"/>
    <property type="match status" value="1"/>
</dbReference>
<evidence type="ECO:0000256" key="1">
    <source>
        <dbReference type="ARBA" id="ARBA00022741"/>
    </source>
</evidence>
<evidence type="ECO:0000313" key="12">
    <source>
        <dbReference type="EMBL" id="MTF38150.1"/>
    </source>
</evidence>
<organism evidence="12 13">
    <name type="scientific">Cyanobacterium aponinum 0216</name>
    <dbReference type="NCBI Taxonomy" id="2676140"/>
    <lineage>
        <taxon>Bacteria</taxon>
        <taxon>Bacillati</taxon>
        <taxon>Cyanobacteriota</taxon>
        <taxon>Cyanophyceae</taxon>
        <taxon>Oscillatoriophycideae</taxon>
        <taxon>Chroococcales</taxon>
        <taxon>Geminocystaceae</taxon>
        <taxon>Cyanobacterium</taxon>
    </lineage>
</organism>
<evidence type="ECO:0000256" key="7">
    <source>
        <dbReference type="ARBA" id="ARBA00034808"/>
    </source>
</evidence>
<dbReference type="PANTHER" id="PTHR11070">
    <property type="entry name" value="UVRD / RECB / PCRA DNA HELICASE FAMILY MEMBER"/>
    <property type="match status" value="1"/>
</dbReference>
<evidence type="ECO:0000256" key="8">
    <source>
        <dbReference type="ARBA" id="ARBA00048988"/>
    </source>
</evidence>
<keyword evidence="5" id="KW-0413">Isomerase</keyword>
<dbReference type="EC" id="5.6.2.4" evidence="7"/>
<gene>
    <name evidence="12" type="ORF">GGC33_04345</name>
</gene>
<dbReference type="GO" id="GO:0016787">
    <property type="term" value="F:hydrolase activity"/>
    <property type="evidence" value="ECO:0007669"/>
    <property type="project" value="UniProtKB-UniRule"/>
</dbReference>
<dbReference type="EMBL" id="WMIA01000003">
    <property type="protein sequence ID" value="MTF38150.1"/>
    <property type="molecule type" value="Genomic_DNA"/>
</dbReference>
<dbReference type="PROSITE" id="PS51198">
    <property type="entry name" value="UVRD_HELICASE_ATP_BIND"/>
    <property type="match status" value="1"/>
</dbReference>
<keyword evidence="2 9" id="KW-0378">Hydrolase</keyword>
<evidence type="ECO:0000256" key="6">
    <source>
        <dbReference type="ARBA" id="ARBA00034617"/>
    </source>
</evidence>
<dbReference type="InterPro" id="IPR014017">
    <property type="entry name" value="DNA_helicase_UvrD-like_C"/>
</dbReference>
<comment type="caution">
    <text evidence="12">The sequence shown here is derived from an EMBL/GenBank/DDBJ whole genome shotgun (WGS) entry which is preliminary data.</text>
</comment>
<sequence length="736" mass="84230">MISMNNHRRIEETIAQFRQKLRPGQIELSQWQGGKMAVSAVPGSGKSFSLAVAGAILVCQEKLNPNRYLLIVTYTRSAAASIKDKMRTILTEEFKMPPVGFMVQTIHSLASSIVNRYPFLSGLNLETSNLIDVSSNHPLILETVENWISLHSPAFDALLRGENEKSFNYEESEVLRRESVLRTEVLPKFTHTVISTLKSSGWNIDNLDNLANLDNSGIYPFGTVASELYQEYQKLIHKYQVIDYDDLIIGALNVLNNEDAKQTLQQEIAGVFEDEAQDSTPLQGDLISILAQDKDCSEPNLVRVGDPNQAINSTYTASDPFYFHQFCEDCCQKNRLFLMEQAGRSNENIINYANETLAWMAEKVESNLIEKQEIKIVGENDSQPDSNPLAEGKGVEFYEPETFDHVLDLMSERIIHLFDKKEQEINTNCAILVRANKQGSFIFQELQKRLSAYDIPLKLIGDRISDSDIVKDILGVLQFIAFPHSSKFVYNILKILAQQEIISNQDFDQLSIYPEKFLYPTPLDDALTPEQEKARKFCLKFLQASIELSSYQLIPFICSVLNYDQLALATAQKLCDRIQKENQGKMSLKAMIETLTNINNTERFEGVETENEDIYTKKGQITIMTMHKSKGLEWDYVFLPFYDKENIFSEKKINGSLKFLGKCDLNDIIRTQLRQEIHQQRLGKKIEPLSLHQAHEKAIQEKQAEELRLLYVAITRAKKLLWMSKSKDNFQNWRYS</sequence>
<feature type="domain" description="UvrD-like helicase ATP-binding" evidence="10">
    <location>
        <begin position="19"/>
        <end position="346"/>
    </location>
</feature>
<dbReference type="Pfam" id="PF13361">
    <property type="entry name" value="UvrD_C"/>
    <property type="match status" value="2"/>
</dbReference>
<reference evidence="12 13" key="1">
    <citation type="submission" date="2019-11" db="EMBL/GenBank/DDBJ databases">
        <title>Isolation of a new High Light Tolerant Cyanobacteria.</title>
        <authorList>
            <person name="Dobson Z."/>
            <person name="Vaughn N."/>
            <person name="Vaughn M."/>
            <person name="Fromme P."/>
            <person name="Mazor Y."/>
        </authorList>
    </citation>
    <scope>NUCLEOTIDE SEQUENCE [LARGE SCALE GENOMIC DNA]</scope>
    <source>
        <strain evidence="12 13">0216</strain>
    </source>
</reference>
<accession>A0A844GQG5</accession>
<keyword evidence="3 9" id="KW-0347">Helicase</keyword>
<dbReference type="PROSITE" id="PS51217">
    <property type="entry name" value="UVRD_HELICASE_CTER"/>
    <property type="match status" value="1"/>
</dbReference>
<evidence type="ECO:0000256" key="4">
    <source>
        <dbReference type="ARBA" id="ARBA00022840"/>
    </source>
</evidence>
<evidence type="ECO:0000256" key="2">
    <source>
        <dbReference type="ARBA" id="ARBA00022801"/>
    </source>
</evidence>
<dbReference type="Gene3D" id="3.40.50.300">
    <property type="entry name" value="P-loop containing nucleotide triphosphate hydrolases"/>
    <property type="match status" value="4"/>
</dbReference>
<evidence type="ECO:0000259" key="11">
    <source>
        <dbReference type="PROSITE" id="PS51217"/>
    </source>
</evidence>
<comment type="catalytic activity">
    <reaction evidence="6">
        <text>Couples ATP hydrolysis with the unwinding of duplex DNA by translocating in the 3'-5' direction.</text>
        <dbReference type="EC" id="5.6.2.4"/>
    </reaction>
</comment>
<feature type="domain" description="UvrD-like helicase C-terminal" evidence="11">
    <location>
        <begin position="347"/>
        <end position="631"/>
    </location>
</feature>
<evidence type="ECO:0000256" key="9">
    <source>
        <dbReference type="PROSITE-ProRule" id="PRU00560"/>
    </source>
</evidence>
<evidence type="ECO:0000256" key="5">
    <source>
        <dbReference type="ARBA" id="ARBA00023235"/>
    </source>
</evidence>
<dbReference type="InterPro" id="IPR027417">
    <property type="entry name" value="P-loop_NTPase"/>
</dbReference>
<keyword evidence="4 9" id="KW-0067">ATP-binding</keyword>
<evidence type="ECO:0000256" key="3">
    <source>
        <dbReference type="ARBA" id="ARBA00022806"/>
    </source>
</evidence>
<evidence type="ECO:0000259" key="10">
    <source>
        <dbReference type="PROSITE" id="PS51198"/>
    </source>
</evidence>
<dbReference type="GO" id="GO:0003677">
    <property type="term" value="F:DNA binding"/>
    <property type="evidence" value="ECO:0007669"/>
    <property type="project" value="InterPro"/>
</dbReference>